<sequence length="181" mass="18799">MSRIAPIQLGNTTATTAATLQAVQSKLGVLPNMFTTFAHAPAALNGYLQLSEALASGRLNAQQREMVAIAVAQENSCEYCLSAHAALGKGAGLKDQAILQAQQGRADNPLDAAILTLALEITRNRGGISDGQLAAARKAGLDDGQIVEVVSHVALNVLTNYLNRLAGTEVDFPHITLSAAA</sequence>
<organism evidence="2 3">
    <name type="scientific">Sedimenticola selenatireducens</name>
    <dbReference type="NCBI Taxonomy" id="191960"/>
    <lineage>
        <taxon>Bacteria</taxon>
        <taxon>Pseudomonadati</taxon>
        <taxon>Pseudomonadota</taxon>
        <taxon>Gammaproteobacteria</taxon>
        <taxon>Chromatiales</taxon>
        <taxon>Sedimenticolaceae</taxon>
        <taxon>Sedimenticola</taxon>
    </lineage>
</organism>
<dbReference type="SUPFAM" id="SSF69118">
    <property type="entry name" value="AhpD-like"/>
    <property type="match status" value="1"/>
</dbReference>
<dbReference type="NCBIfam" id="TIGR00778">
    <property type="entry name" value="ahpD_dom"/>
    <property type="match status" value="1"/>
</dbReference>
<dbReference type="PANTHER" id="PTHR35446:SF3">
    <property type="entry name" value="CMD DOMAIN-CONTAINING PROTEIN"/>
    <property type="match status" value="1"/>
</dbReference>
<dbReference type="Pfam" id="PF02627">
    <property type="entry name" value="CMD"/>
    <property type="match status" value="1"/>
</dbReference>
<dbReference type="InterPro" id="IPR010195">
    <property type="entry name" value="Uncharacterised_peroxidase-rel"/>
</dbReference>
<proteinExistence type="predicted"/>
<evidence type="ECO:0000259" key="1">
    <source>
        <dbReference type="Pfam" id="PF02627"/>
    </source>
</evidence>
<evidence type="ECO:0000313" key="2">
    <source>
        <dbReference type="EMBL" id="PLX62861.1"/>
    </source>
</evidence>
<feature type="domain" description="Carboxymuconolactone decarboxylase-like" evidence="1">
    <location>
        <begin position="41"/>
        <end position="104"/>
    </location>
</feature>
<dbReference type="NCBIfam" id="TIGR01926">
    <property type="entry name" value="peroxid_rel"/>
    <property type="match status" value="1"/>
</dbReference>
<dbReference type="STRING" id="1111735.GCA_000428045_04047"/>
<dbReference type="Proteomes" id="UP000235015">
    <property type="component" value="Unassembled WGS sequence"/>
</dbReference>
<keyword evidence="2" id="KW-0560">Oxidoreductase</keyword>
<dbReference type="InterPro" id="IPR004675">
    <property type="entry name" value="AhpD_core"/>
</dbReference>
<gene>
    <name evidence="2" type="ORF">C0630_04650</name>
</gene>
<protein>
    <submittedName>
        <fullName evidence="2">Alkylhydroperoxidase</fullName>
    </submittedName>
</protein>
<dbReference type="GO" id="GO:0051920">
    <property type="term" value="F:peroxiredoxin activity"/>
    <property type="evidence" value="ECO:0007669"/>
    <property type="project" value="InterPro"/>
</dbReference>
<dbReference type="InterPro" id="IPR003779">
    <property type="entry name" value="CMD-like"/>
</dbReference>
<accession>A0A2N6CZR3</accession>
<evidence type="ECO:0000313" key="3">
    <source>
        <dbReference type="Proteomes" id="UP000235015"/>
    </source>
</evidence>
<dbReference type="RefSeq" id="WP_273438050.1">
    <property type="nucleotide sequence ID" value="NZ_PKUN01000003.1"/>
</dbReference>
<dbReference type="Gene3D" id="1.20.1290.10">
    <property type="entry name" value="AhpD-like"/>
    <property type="match status" value="1"/>
</dbReference>
<reference evidence="2 3" key="1">
    <citation type="submission" date="2017-11" db="EMBL/GenBank/DDBJ databases">
        <title>Genome-resolved metagenomics identifies genetic mobility, metabolic interactions, and unexpected diversity in perchlorate-reducing communities.</title>
        <authorList>
            <person name="Barnum T.P."/>
            <person name="Figueroa I.A."/>
            <person name="Carlstrom C.I."/>
            <person name="Lucas L.N."/>
            <person name="Engelbrektson A.L."/>
            <person name="Coates J.D."/>
        </authorList>
    </citation>
    <scope>NUCLEOTIDE SEQUENCE [LARGE SCALE GENOMIC DNA]</scope>
    <source>
        <strain evidence="2">BM301</strain>
    </source>
</reference>
<dbReference type="AlphaFoldDB" id="A0A2N6CZR3"/>
<keyword evidence="2" id="KW-0575">Peroxidase</keyword>
<name>A0A2N6CZR3_9GAMM</name>
<dbReference type="InterPro" id="IPR029032">
    <property type="entry name" value="AhpD-like"/>
</dbReference>
<comment type="caution">
    <text evidence="2">The sequence shown here is derived from an EMBL/GenBank/DDBJ whole genome shotgun (WGS) entry which is preliminary data.</text>
</comment>
<dbReference type="EMBL" id="PKUN01000003">
    <property type="protein sequence ID" value="PLX62861.1"/>
    <property type="molecule type" value="Genomic_DNA"/>
</dbReference>
<dbReference type="PANTHER" id="PTHR35446">
    <property type="entry name" value="SI:CH211-175M2.5"/>
    <property type="match status" value="1"/>
</dbReference>